<evidence type="ECO:0000256" key="2">
    <source>
        <dbReference type="SAM" id="Phobius"/>
    </source>
</evidence>
<accession>A0A9P6C058</accession>
<sequence>MQHAYTGAVLSNGYAMLALNITRQSSLIGASYSLGFDTSTEDNSVTSAGTAMIGNMNPLPSSYLNFSAWVSDGSSTLCQGYDGEDIADGTKINVNCGIFLGPPQRTDDGDPQDYAPGSRWSQKIHSCASATRASIQTVKFSTNGTTDLQGLHITRTLGGLNVLWATEKTNLTIADLNILWGRLPTTQLYGRTQNPTTYSGGSDFAIRLKFQSLVAQDPVNGNAQIRNLVWTDQMANNFIGTQTNDTLWVAEYMKSIQYDFRYAIPGFALLLIWVPSFLVAIFLLITRSLTFGYMKKVINHTSVGRVVVGASNLRIRDRDDDQSNFVRPKSDSTFVAPGDDSSIPGRSQKKNGWGPTTPVTLELGHKSGGHEDGNELEPLNRG</sequence>
<dbReference type="EMBL" id="MU151388">
    <property type="protein sequence ID" value="KAF9444279.1"/>
    <property type="molecule type" value="Genomic_DNA"/>
</dbReference>
<evidence type="ECO:0000313" key="4">
    <source>
        <dbReference type="Proteomes" id="UP000807342"/>
    </source>
</evidence>
<dbReference type="AlphaFoldDB" id="A0A9P6C058"/>
<comment type="caution">
    <text evidence="3">The sequence shown here is derived from an EMBL/GenBank/DDBJ whole genome shotgun (WGS) entry which is preliminary data.</text>
</comment>
<dbReference type="OrthoDB" id="2369382at2759"/>
<evidence type="ECO:0000256" key="1">
    <source>
        <dbReference type="SAM" id="MobiDB-lite"/>
    </source>
</evidence>
<feature type="compositionally biased region" description="Basic and acidic residues" evidence="1">
    <location>
        <begin position="363"/>
        <end position="382"/>
    </location>
</feature>
<gene>
    <name evidence="3" type="ORF">P691DRAFT_763528</name>
</gene>
<reference evidence="3" key="1">
    <citation type="submission" date="2020-11" db="EMBL/GenBank/DDBJ databases">
        <authorList>
            <consortium name="DOE Joint Genome Institute"/>
            <person name="Ahrendt S."/>
            <person name="Riley R."/>
            <person name="Andreopoulos W."/>
            <person name="Labutti K."/>
            <person name="Pangilinan J."/>
            <person name="Ruiz-Duenas F.J."/>
            <person name="Barrasa J.M."/>
            <person name="Sanchez-Garcia M."/>
            <person name="Camarero S."/>
            <person name="Miyauchi S."/>
            <person name="Serrano A."/>
            <person name="Linde D."/>
            <person name="Babiker R."/>
            <person name="Drula E."/>
            <person name="Ayuso-Fernandez I."/>
            <person name="Pacheco R."/>
            <person name="Padilla G."/>
            <person name="Ferreira P."/>
            <person name="Barriuso J."/>
            <person name="Kellner H."/>
            <person name="Castanera R."/>
            <person name="Alfaro M."/>
            <person name="Ramirez L."/>
            <person name="Pisabarro A.G."/>
            <person name="Kuo A."/>
            <person name="Tritt A."/>
            <person name="Lipzen A."/>
            <person name="He G."/>
            <person name="Yan M."/>
            <person name="Ng V."/>
            <person name="Cullen D."/>
            <person name="Martin F."/>
            <person name="Rosso M.-N."/>
            <person name="Henrissat B."/>
            <person name="Hibbett D."/>
            <person name="Martinez A.T."/>
            <person name="Grigoriev I.V."/>
        </authorList>
    </citation>
    <scope>NUCLEOTIDE SEQUENCE</scope>
    <source>
        <strain evidence="3">MF-IS2</strain>
    </source>
</reference>
<protein>
    <submittedName>
        <fullName evidence="3">Uncharacterized protein</fullName>
    </submittedName>
</protein>
<feature type="transmembrane region" description="Helical" evidence="2">
    <location>
        <begin position="262"/>
        <end position="285"/>
    </location>
</feature>
<feature type="region of interest" description="Disordered" evidence="1">
    <location>
        <begin position="319"/>
        <end position="382"/>
    </location>
</feature>
<name>A0A9P6C058_9AGAR</name>
<evidence type="ECO:0000313" key="3">
    <source>
        <dbReference type="EMBL" id="KAF9444279.1"/>
    </source>
</evidence>
<keyword evidence="2" id="KW-0812">Transmembrane</keyword>
<organism evidence="3 4">
    <name type="scientific">Macrolepiota fuliginosa MF-IS2</name>
    <dbReference type="NCBI Taxonomy" id="1400762"/>
    <lineage>
        <taxon>Eukaryota</taxon>
        <taxon>Fungi</taxon>
        <taxon>Dikarya</taxon>
        <taxon>Basidiomycota</taxon>
        <taxon>Agaricomycotina</taxon>
        <taxon>Agaricomycetes</taxon>
        <taxon>Agaricomycetidae</taxon>
        <taxon>Agaricales</taxon>
        <taxon>Agaricineae</taxon>
        <taxon>Agaricaceae</taxon>
        <taxon>Macrolepiota</taxon>
    </lineage>
</organism>
<dbReference type="Proteomes" id="UP000807342">
    <property type="component" value="Unassembled WGS sequence"/>
</dbReference>
<keyword evidence="2" id="KW-0472">Membrane</keyword>
<keyword evidence="2" id="KW-1133">Transmembrane helix</keyword>
<proteinExistence type="predicted"/>
<keyword evidence="4" id="KW-1185">Reference proteome</keyword>